<keyword evidence="1" id="KW-0812">Transmembrane</keyword>
<evidence type="ECO:0000256" key="1">
    <source>
        <dbReference type="SAM" id="Phobius"/>
    </source>
</evidence>
<sequence length="159" mass="18420">MKIKASSFFKKTYWLFILLSIFLGTGLAFYLKVRYWDKSLHAFSGMMLVVLGLGLLSRLMPRFKHLSTATILLFAFFFAMTLGVYWEFYEFTFDGLLGLNMQQFATITGRDLVGRQSLMDTMGDLFANAIGASLFVLYCHFKVKKEPNWLEIFYFTANK</sequence>
<feature type="transmembrane region" description="Helical" evidence="1">
    <location>
        <begin position="39"/>
        <end position="56"/>
    </location>
</feature>
<name>A0A9D2F751_9ENTE</name>
<evidence type="ECO:0000313" key="2">
    <source>
        <dbReference type="EMBL" id="HIZ53409.1"/>
    </source>
</evidence>
<keyword evidence="1" id="KW-0472">Membrane</keyword>
<protein>
    <submittedName>
        <fullName evidence="2">Uncharacterized protein</fullName>
    </submittedName>
</protein>
<accession>A0A9D2F751</accession>
<dbReference type="AlphaFoldDB" id="A0A9D2F751"/>
<organism evidence="2 3">
    <name type="scientific">Candidatus Enterococcus avicola</name>
    <dbReference type="NCBI Taxonomy" id="2838561"/>
    <lineage>
        <taxon>Bacteria</taxon>
        <taxon>Bacillati</taxon>
        <taxon>Bacillota</taxon>
        <taxon>Bacilli</taxon>
        <taxon>Lactobacillales</taxon>
        <taxon>Enterococcaceae</taxon>
        <taxon>Enterococcus</taxon>
    </lineage>
</organism>
<dbReference type="InterPro" id="IPR014509">
    <property type="entry name" value="YjdF-like"/>
</dbReference>
<dbReference type="Pfam" id="PF09997">
    <property type="entry name" value="DUF2238"/>
    <property type="match status" value="1"/>
</dbReference>
<feature type="transmembrane region" description="Helical" evidence="1">
    <location>
        <begin position="125"/>
        <end position="141"/>
    </location>
</feature>
<feature type="transmembrane region" description="Helical" evidence="1">
    <location>
        <begin position="12"/>
        <end position="33"/>
    </location>
</feature>
<dbReference type="EMBL" id="DXBN01000127">
    <property type="protein sequence ID" value="HIZ53409.1"/>
    <property type="molecule type" value="Genomic_DNA"/>
</dbReference>
<reference evidence="2" key="1">
    <citation type="journal article" date="2021" name="PeerJ">
        <title>Extensive microbial diversity within the chicken gut microbiome revealed by metagenomics and culture.</title>
        <authorList>
            <person name="Gilroy R."/>
            <person name="Ravi A."/>
            <person name="Getino M."/>
            <person name="Pursley I."/>
            <person name="Horton D.L."/>
            <person name="Alikhan N.F."/>
            <person name="Baker D."/>
            <person name="Gharbi K."/>
            <person name="Hall N."/>
            <person name="Watson M."/>
            <person name="Adriaenssens E.M."/>
            <person name="Foster-Nyarko E."/>
            <person name="Jarju S."/>
            <person name="Secka A."/>
            <person name="Antonio M."/>
            <person name="Oren A."/>
            <person name="Chaudhuri R.R."/>
            <person name="La Ragione R."/>
            <person name="Hildebrand F."/>
            <person name="Pallen M.J."/>
        </authorList>
    </citation>
    <scope>NUCLEOTIDE SEQUENCE</scope>
    <source>
        <strain evidence="2">CHK172-16539</strain>
    </source>
</reference>
<proteinExistence type="predicted"/>
<feature type="transmembrane region" description="Helical" evidence="1">
    <location>
        <begin position="68"/>
        <end position="86"/>
    </location>
</feature>
<gene>
    <name evidence="2" type="ORF">IAA20_05665</name>
</gene>
<evidence type="ECO:0000313" key="3">
    <source>
        <dbReference type="Proteomes" id="UP000824063"/>
    </source>
</evidence>
<comment type="caution">
    <text evidence="2">The sequence shown here is derived from an EMBL/GenBank/DDBJ whole genome shotgun (WGS) entry which is preliminary data.</text>
</comment>
<reference evidence="2" key="2">
    <citation type="submission" date="2021-04" db="EMBL/GenBank/DDBJ databases">
        <authorList>
            <person name="Gilroy R."/>
        </authorList>
    </citation>
    <scope>NUCLEOTIDE SEQUENCE</scope>
    <source>
        <strain evidence="2">CHK172-16539</strain>
    </source>
</reference>
<keyword evidence="1" id="KW-1133">Transmembrane helix</keyword>
<dbReference type="Proteomes" id="UP000824063">
    <property type="component" value="Unassembled WGS sequence"/>
</dbReference>